<dbReference type="EMBL" id="CP092624">
    <property type="protein sequence ID" value="UMM33843.1"/>
    <property type="molecule type" value="Genomic_DNA"/>
</dbReference>
<feature type="transmembrane region" description="Helical" evidence="1">
    <location>
        <begin position="47"/>
        <end position="70"/>
    </location>
</feature>
<evidence type="ECO:0000313" key="2">
    <source>
        <dbReference type="EMBL" id="UMM33843.1"/>
    </source>
</evidence>
<feature type="transmembrane region" description="Helical" evidence="1">
    <location>
        <begin position="7"/>
        <end position="27"/>
    </location>
</feature>
<dbReference type="SUPFAM" id="SSF81321">
    <property type="entry name" value="Family A G protein-coupled receptor-like"/>
    <property type="match status" value="1"/>
</dbReference>
<keyword evidence="1" id="KW-0472">Membrane</keyword>
<keyword evidence="3" id="KW-1185">Reference proteome</keyword>
<dbReference type="AlphaFoldDB" id="A0AAE9F3F1"/>
<organism evidence="2 3">
    <name type="scientific">Caenorhabditis briggsae</name>
    <dbReference type="NCBI Taxonomy" id="6238"/>
    <lineage>
        <taxon>Eukaryota</taxon>
        <taxon>Metazoa</taxon>
        <taxon>Ecdysozoa</taxon>
        <taxon>Nematoda</taxon>
        <taxon>Chromadorea</taxon>
        <taxon>Rhabditida</taxon>
        <taxon>Rhabditina</taxon>
        <taxon>Rhabditomorpha</taxon>
        <taxon>Rhabditoidea</taxon>
        <taxon>Rhabditidae</taxon>
        <taxon>Peloderinae</taxon>
        <taxon>Caenorhabditis</taxon>
    </lineage>
</organism>
<dbReference type="GO" id="GO:0008528">
    <property type="term" value="F:G protein-coupled peptide receptor activity"/>
    <property type="evidence" value="ECO:0007669"/>
    <property type="project" value="InterPro"/>
</dbReference>
<gene>
    <name evidence="2" type="ORF">L5515_007165</name>
</gene>
<proteinExistence type="predicted"/>
<dbReference type="Proteomes" id="UP000829354">
    <property type="component" value="Chromosome V"/>
</dbReference>
<accession>A0AAE9F3F1</accession>
<dbReference type="Gene3D" id="1.20.1070.10">
    <property type="entry name" value="Rhodopsin 7-helix transmembrane proteins"/>
    <property type="match status" value="1"/>
</dbReference>
<evidence type="ECO:0008006" key="4">
    <source>
        <dbReference type="Google" id="ProtNLM"/>
    </source>
</evidence>
<sequence>MMMSSIIAIMIGIGICDLIAMIATIQSVDFFFDEEGTDWIFRYLATYLNHLCNSIFIINATFHGIVCFMMSSQYRATVWKILRLNKDQPATSNSTQLSRVEKI</sequence>
<keyword evidence="1" id="KW-1133">Transmembrane helix</keyword>
<dbReference type="PANTHER" id="PTHR22751:SF166">
    <property type="entry name" value="G-PROTEIN COUPLED RECEPTORS FAMILY 1 PROFILE DOMAIN-CONTAINING PROTEIN"/>
    <property type="match status" value="1"/>
</dbReference>
<dbReference type="Pfam" id="PF10324">
    <property type="entry name" value="7TM_GPCR_Srw"/>
    <property type="match status" value="1"/>
</dbReference>
<dbReference type="PANTHER" id="PTHR22751">
    <property type="entry name" value="G-PROTEIN COUPLED RECEPTOR-RELATED"/>
    <property type="match status" value="1"/>
</dbReference>
<keyword evidence="1" id="KW-0812">Transmembrane</keyword>
<reference evidence="2 3" key="1">
    <citation type="submission" date="2022-04" db="EMBL/GenBank/DDBJ databases">
        <title>Chromosome-level reference genomes for two strains of Caenorhabditis briggsae: an improved platform for comparative genomics.</title>
        <authorList>
            <person name="Stevens L."/>
            <person name="Andersen E."/>
        </authorList>
    </citation>
    <scope>NUCLEOTIDE SEQUENCE [LARGE SCALE GENOMIC DNA]</scope>
    <source>
        <strain evidence="2">VX34</strain>
        <tissue evidence="2">Whole-organism</tissue>
    </source>
</reference>
<protein>
    <recommendedName>
        <fullName evidence="4">G-protein coupled receptors family 1 profile domain-containing protein</fullName>
    </recommendedName>
</protein>
<dbReference type="InterPro" id="IPR019427">
    <property type="entry name" value="7TM_GPCR_serpentine_rcpt_Srw"/>
</dbReference>
<evidence type="ECO:0000256" key="1">
    <source>
        <dbReference type="SAM" id="Phobius"/>
    </source>
</evidence>
<name>A0AAE9F3F1_CAEBR</name>
<evidence type="ECO:0000313" key="3">
    <source>
        <dbReference type="Proteomes" id="UP000829354"/>
    </source>
</evidence>